<comment type="caution">
    <text evidence="1">The sequence shown here is derived from an EMBL/GenBank/DDBJ whole genome shotgun (WGS) entry which is preliminary data.</text>
</comment>
<dbReference type="Pfam" id="PF05621">
    <property type="entry name" value="TniB"/>
    <property type="match status" value="1"/>
</dbReference>
<dbReference type="EMBL" id="SLXL01000007">
    <property type="protein sequence ID" value="TCP22197.1"/>
    <property type="molecule type" value="Genomic_DNA"/>
</dbReference>
<proteinExistence type="predicted"/>
<dbReference type="RefSeq" id="WP_132603361.1">
    <property type="nucleotide sequence ID" value="NZ_NRRP01000029.1"/>
</dbReference>
<name>A0A4R2NKY6_RHOAD</name>
<dbReference type="Gene3D" id="3.40.50.300">
    <property type="entry name" value="P-loop containing nucleotide triphosphate hydrolases"/>
    <property type="match status" value="1"/>
</dbReference>
<dbReference type="OrthoDB" id="5288220at2"/>
<evidence type="ECO:0000313" key="1">
    <source>
        <dbReference type="EMBL" id="TCP22197.1"/>
    </source>
</evidence>
<dbReference type="AlphaFoldDB" id="A0A4R2NKY6"/>
<dbReference type="SUPFAM" id="SSF52540">
    <property type="entry name" value="P-loop containing nucleoside triphosphate hydrolases"/>
    <property type="match status" value="1"/>
</dbReference>
<keyword evidence="2" id="KW-1185">Reference proteome</keyword>
<accession>A0A4R2NKY6</accession>
<protein>
    <submittedName>
        <fullName evidence="1">TniB protein</fullName>
    </submittedName>
</protein>
<sequence length="319" mass="36085">MKTPREIEQILATLRNLHIKTSRDAEFASHLDRLLKRDVDGNLLPEARRFTRTGETRGIMVVDGPGGGKSTLVDRSLARHPVLAGTGREAPFYLSGIVPSPATFKCMTLELLERSGYPEVSGRREAWNMWQVLRNRLRMLGVSVLWIDEAHDLFCADRNLILRAIKTLMQGEHAVIVILSGTEQLSEIIRSDPQVKRRFSAIHLPPIASEVDRDLFTSVLEDYCRRADLEPPEEDDIMDRLFHGARYRFGRCVELIVAAIERALEDGAPQVDVQAFAQAWAMQEGCPPDRNIFLVEDWRAITLDGEESPAGVHNRKRRG</sequence>
<evidence type="ECO:0000313" key="2">
    <source>
        <dbReference type="Proteomes" id="UP000295733"/>
    </source>
</evidence>
<dbReference type="InterPro" id="IPR008868">
    <property type="entry name" value="TniB"/>
</dbReference>
<reference evidence="1 2" key="1">
    <citation type="submission" date="2019-03" db="EMBL/GenBank/DDBJ databases">
        <title>Genomic Encyclopedia of Type Strains, Phase IV (KMG-IV): sequencing the most valuable type-strain genomes for metagenomic binning, comparative biology and taxonomic classification.</title>
        <authorList>
            <person name="Goeker M."/>
        </authorList>
    </citation>
    <scope>NUCLEOTIDE SEQUENCE [LARGE SCALE GENOMIC DNA]</scope>
    <source>
        <strain evidence="1 2">DSM 2781</strain>
    </source>
</reference>
<gene>
    <name evidence="1" type="ORF">EV656_1075</name>
</gene>
<dbReference type="InterPro" id="IPR027417">
    <property type="entry name" value="P-loop_NTPase"/>
</dbReference>
<organism evidence="1 2">
    <name type="scientific">Rhodovulum adriaticum</name>
    <name type="common">Rhodopseudomonas adriatica</name>
    <dbReference type="NCBI Taxonomy" id="35804"/>
    <lineage>
        <taxon>Bacteria</taxon>
        <taxon>Pseudomonadati</taxon>
        <taxon>Pseudomonadota</taxon>
        <taxon>Alphaproteobacteria</taxon>
        <taxon>Rhodobacterales</taxon>
        <taxon>Paracoccaceae</taxon>
        <taxon>Rhodovulum</taxon>
    </lineage>
</organism>
<dbReference type="Proteomes" id="UP000295733">
    <property type="component" value="Unassembled WGS sequence"/>
</dbReference>